<dbReference type="AlphaFoldDB" id="A0A4Z2GNI0"/>
<keyword evidence="3" id="KW-1185">Reference proteome</keyword>
<dbReference type="EMBL" id="SRLO01000466">
    <property type="protein sequence ID" value="TNN55076.1"/>
    <property type="molecule type" value="Genomic_DNA"/>
</dbReference>
<reference evidence="2 3" key="1">
    <citation type="submission" date="2019-03" db="EMBL/GenBank/DDBJ databases">
        <title>First draft genome of Liparis tanakae, snailfish: a comprehensive survey of snailfish specific genes.</title>
        <authorList>
            <person name="Kim W."/>
            <person name="Song I."/>
            <person name="Jeong J.-H."/>
            <person name="Kim D."/>
            <person name="Kim S."/>
            <person name="Ryu S."/>
            <person name="Song J.Y."/>
            <person name="Lee S.K."/>
        </authorList>
    </citation>
    <scope>NUCLEOTIDE SEQUENCE [LARGE SCALE GENOMIC DNA]</scope>
    <source>
        <tissue evidence="2">Muscle</tissue>
    </source>
</reference>
<accession>A0A4Z2GNI0</accession>
<evidence type="ECO:0000313" key="2">
    <source>
        <dbReference type="EMBL" id="TNN55076.1"/>
    </source>
</evidence>
<protein>
    <submittedName>
        <fullName evidence="2">Uncharacterized protein</fullName>
    </submittedName>
</protein>
<organism evidence="2 3">
    <name type="scientific">Liparis tanakae</name>
    <name type="common">Tanaka's snailfish</name>
    <dbReference type="NCBI Taxonomy" id="230148"/>
    <lineage>
        <taxon>Eukaryota</taxon>
        <taxon>Metazoa</taxon>
        <taxon>Chordata</taxon>
        <taxon>Craniata</taxon>
        <taxon>Vertebrata</taxon>
        <taxon>Euteleostomi</taxon>
        <taxon>Actinopterygii</taxon>
        <taxon>Neopterygii</taxon>
        <taxon>Teleostei</taxon>
        <taxon>Neoteleostei</taxon>
        <taxon>Acanthomorphata</taxon>
        <taxon>Eupercaria</taxon>
        <taxon>Perciformes</taxon>
        <taxon>Cottioidei</taxon>
        <taxon>Cottales</taxon>
        <taxon>Liparidae</taxon>
        <taxon>Liparis</taxon>
    </lineage>
</organism>
<name>A0A4Z2GNI0_9TELE</name>
<gene>
    <name evidence="2" type="ORF">EYF80_034705</name>
</gene>
<proteinExistence type="predicted"/>
<feature type="region of interest" description="Disordered" evidence="1">
    <location>
        <begin position="16"/>
        <end position="51"/>
    </location>
</feature>
<comment type="caution">
    <text evidence="2">The sequence shown here is derived from an EMBL/GenBank/DDBJ whole genome shotgun (WGS) entry which is preliminary data.</text>
</comment>
<sequence length="99" mass="10906">MSLTSAPGDRLLLLKAGEGSAERSGVTPPFFSRSPEGDFGTVHTGTPSEKRHVQLLRREESVQPLWETDLKYKTGPAGSLHRYLCHTTRVNTVTSTLRV</sequence>
<evidence type="ECO:0000313" key="3">
    <source>
        <dbReference type="Proteomes" id="UP000314294"/>
    </source>
</evidence>
<dbReference type="Proteomes" id="UP000314294">
    <property type="component" value="Unassembled WGS sequence"/>
</dbReference>
<evidence type="ECO:0000256" key="1">
    <source>
        <dbReference type="SAM" id="MobiDB-lite"/>
    </source>
</evidence>